<dbReference type="Proteomes" id="UP001152888">
    <property type="component" value="Unassembled WGS sequence"/>
</dbReference>
<keyword evidence="1" id="KW-0732">Signal</keyword>
<gene>
    <name evidence="2" type="ORF">ACAOBT_LOCUS14156</name>
</gene>
<dbReference type="AlphaFoldDB" id="A0A9P0PD37"/>
<feature type="signal peptide" evidence="1">
    <location>
        <begin position="1"/>
        <end position="30"/>
    </location>
</feature>
<accession>A0A9P0PD37</accession>
<evidence type="ECO:0000256" key="1">
    <source>
        <dbReference type="SAM" id="SignalP"/>
    </source>
</evidence>
<protein>
    <recommendedName>
        <fullName evidence="4">Secreted protein</fullName>
    </recommendedName>
</protein>
<comment type="caution">
    <text evidence="2">The sequence shown here is derived from an EMBL/GenBank/DDBJ whole genome shotgun (WGS) entry which is preliminary data.</text>
</comment>
<keyword evidence="3" id="KW-1185">Reference proteome</keyword>
<feature type="chain" id="PRO_5040227989" description="Secreted protein" evidence="1">
    <location>
        <begin position="31"/>
        <end position="94"/>
    </location>
</feature>
<organism evidence="2 3">
    <name type="scientific">Acanthoscelides obtectus</name>
    <name type="common">Bean weevil</name>
    <name type="synonym">Bruchus obtectus</name>
    <dbReference type="NCBI Taxonomy" id="200917"/>
    <lineage>
        <taxon>Eukaryota</taxon>
        <taxon>Metazoa</taxon>
        <taxon>Ecdysozoa</taxon>
        <taxon>Arthropoda</taxon>
        <taxon>Hexapoda</taxon>
        <taxon>Insecta</taxon>
        <taxon>Pterygota</taxon>
        <taxon>Neoptera</taxon>
        <taxon>Endopterygota</taxon>
        <taxon>Coleoptera</taxon>
        <taxon>Polyphaga</taxon>
        <taxon>Cucujiformia</taxon>
        <taxon>Chrysomeloidea</taxon>
        <taxon>Chrysomelidae</taxon>
        <taxon>Bruchinae</taxon>
        <taxon>Bruchini</taxon>
        <taxon>Acanthoscelides</taxon>
    </lineage>
</organism>
<dbReference type="EMBL" id="CAKOFQ010006899">
    <property type="protein sequence ID" value="CAH1980759.1"/>
    <property type="molecule type" value="Genomic_DNA"/>
</dbReference>
<evidence type="ECO:0000313" key="3">
    <source>
        <dbReference type="Proteomes" id="UP001152888"/>
    </source>
</evidence>
<reference evidence="2" key="1">
    <citation type="submission" date="2022-03" db="EMBL/GenBank/DDBJ databases">
        <authorList>
            <person name="Sayadi A."/>
        </authorList>
    </citation>
    <scope>NUCLEOTIDE SEQUENCE</scope>
</reference>
<proteinExistence type="predicted"/>
<evidence type="ECO:0008006" key="4">
    <source>
        <dbReference type="Google" id="ProtNLM"/>
    </source>
</evidence>
<sequence length="94" mass="10366">MKNRKQQESSVCRKMKIILLLLAFAAITHSQPIQYDVDKNELSDYSQNDINSEEILGVFDSSSWDAGNSGLSTLSAFGPHGMGIPRITRGILPI</sequence>
<name>A0A9P0PD37_ACAOB</name>
<evidence type="ECO:0000313" key="2">
    <source>
        <dbReference type="EMBL" id="CAH1980759.1"/>
    </source>
</evidence>